<dbReference type="InterPro" id="IPR021373">
    <property type="entry name" value="DUF2993"/>
</dbReference>
<name>A0ABZ2U470_9ACTN</name>
<feature type="compositionally biased region" description="Low complexity" evidence="1">
    <location>
        <begin position="15"/>
        <end position="35"/>
    </location>
</feature>
<gene>
    <name evidence="3" type="ORF">RVF87_04790</name>
</gene>
<evidence type="ECO:0000256" key="2">
    <source>
        <dbReference type="SAM" id="Phobius"/>
    </source>
</evidence>
<sequence length="390" mass="40386">MTDNERTPQPDDPTEPGADAAVPEDAAAPSPADGPTSEITHPESAHSASTPQASPMPESPRSESPMTDSTEPPTPEPFVDDAPTGEVVTGPVRYTPSPATQAYSRTAKPGTKQMDALDSSAFEPIPTEPPAPPSGPVLTAPMTKKKRGRGRTIGLILAAVVLLVVIAGVGSELYIRNKVTSCLQTSFDNLTGTGTDVSVSRRPMLLSMIDGDVPWVQVDTNSDGGTTMRLHARAEGISTDGGTVQSLNGNGFLPYQRIKELSQGDGQSSSPIESITADPSAGTLKISTTVTLAIIPVPATVTLKPVLKDGAVTFTVEEATALVFGVPKDFAQPIVDRVTTAMFGPLFKQIQVSKLDVGQNGIDFAFSGSDVNLKSAAESTGDSSSGGCTA</sequence>
<evidence type="ECO:0000313" key="4">
    <source>
        <dbReference type="Proteomes" id="UP001479933"/>
    </source>
</evidence>
<dbReference type="EMBL" id="CP136137">
    <property type="protein sequence ID" value="WYY08395.1"/>
    <property type="molecule type" value="Genomic_DNA"/>
</dbReference>
<evidence type="ECO:0000313" key="3">
    <source>
        <dbReference type="EMBL" id="WYY08395.1"/>
    </source>
</evidence>
<protein>
    <submittedName>
        <fullName evidence="3">LmeA family phospholipid-binding protein</fullName>
    </submittedName>
</protein>
<feature type="transmembrane region" description="Helical" evidence="2">
    <location>
        <begin position="152"/>
        <end position="175"/>
    </location>
</feature>
<dbReference type="Pfam" id="PF11209">
    <property type="entry name" value="LmeA"/>
    <property type="match status" value="1"/>
</dbReference>
<proteinExistence type="predicted"/>
<feature type="compositionally biased region" description="Pro residues" evidence="1">
    <location>
        <begin position="126"/>
        <end position="135"/>
    </location>
</feature>
<keyword evidence="2" id="KW-0472">Membrane</keyword>
<feature type="region of interest" description="Disordered" evidence="1">
    <location>
        <begin position="121"/>
        <end position="140"/>
    </location>
</feature>
<accession>A0ABZ2U470</accession>
<feature type="region of interest" description="Disordered" evidence="1">
    <location>
        <begin position="1"/>
        <end position="113"/>
    </location>
</feature>
<keyword evidence="2" id="KW-0812">Transmembrane</keyword>
<dbReference type="Proteomes" id="UP001479933">
    <property type="component" value="Chromosome"/>
</dbReference>
<keyword evidence="4" id="KW-1185">Reference proteome</keyword>
<organism evidence="3 4">
    <name type="scientific">Gordonia hydrophobica</name>
    <dbReference type="NCBI Taxonomy" id="40516"/>
    <lineage>
        <taxon>Bacteria</taxon>
        <taxon>Bacillati</taxon>
        <taxon>Actinomycetota</taxon>
        <taxon>Actinomycetes</taxon>
        <taxon>Mycobacteriales</taxon>
        <taxon>Gordoniaceae</taxon>
        <taxon>Gordonia</taxon>
    </lineage>
</organism>
<dbReference type="RefSeq" id="WP_066168844.1">
    <property type="nucleotide sequence ID" value="NZ_CP136137.1"/>
</dbReference>
<keyword evidence="2" id="KW-1133">Transmembrane helix</keyword>
<evidence type="ECO:0000256" key="1">
    <source>
        <dbReference type="SAM" id="MobiDB-lite"/>
    </source>
</evidence>
<reference evidence="3 4" key="1">
    <citation type="journal article" date="2023" name="Virus Evol.">
        <title>Computational host range prediction-The good, the bad, and the ugly.</title>
        <authorList>
            <person name="Howell A.A."/>
            <person name="Versoza C.J."/>
            <person name="Pfeifer S.P."/>
        </authorList>
    </citation>
    <scope>NUCLEOTIDE SEQUENCE [LARGE SCALE GENOMIC DNA]</scope>
    <source>
        <strain evidence="3 4">1610/1b</strain>
    </source>
</reference>